<gene>
    <name evidence="1" type="ORF">METZ01_LOCUS208644</name>
</gene>
<dbReference type="EMBL" id="UINC01047034">
    <property type="protein sequence ID" value="SVB55790.1"/>
    <property type="molecule type" value="Genomic_DNA"/>
</dbReference>
<feature type="non-terminal residue" evidence="1">
    <location>
        <position position="47"/>
    </location>
</feature>
<evidence type="ECO:0000313" key="1">
    <source>
        <dbReference type="EMBL" id="SVB55790.1"/>
    </source>
</evidence>
<feature type="non-terminal residue" evidence="1">
    <location>
        <position position="1"/>
    </location>
</feature>
<proteinExistence type="predicted"/>
<dbReference type="AlphaFoldDB" id="A0A382EYH9"/>
<protein>
    <submittedName>
        <fullName evidence="1">Uncharacterized protein</fullName>
    </submittedName>
</protein>
<organism evidence="1">
    <name type="scientific">marine metagenome</name>
    <dbReference type="NCBI Taxonomy" id="408172"/>
    <lineage>
        <taxon>unclassified sequences</taxon>
        <taxon>metagenomes</taxon>
        <taxon>ecological metagenomes</taxon>
    </lineage>
</organism>
<accession>A0A382EYH9</accession>
<reference evidence="1" key="1">
    <citation type="submission" date="2018-05" db="EMBL/GenBank/DDBJ databases">
        <authorList>
            <person name="Lanie J.A."/>
            <person name="Ng W.-L."/>
            <person name="Kazmierczak K.M."/>
            <person name="Andrzejewski T.M."/>
            <person name="Davidsen T.M."/>
            <person name="Wayne K.J."/>
            <person name="Tettelin H."/>
            <person name="Glass J.I."/>
            <person name="Rusch D."/>
            <person name="Podicherti R."/>
            <person name="Tsui H.-C.T."/>
            <person name="Winkler M.E."/>
        </authorList>
    </citation>
    <scope>NUCLEOTIDE SEQUENCE</scope>
</reference>
<name>A0A382EYH9_9ZZZZ</name>
<sequence length="47" mass="5508">RCQATTFARKSKIFAHDGAGHCRDGWVRMLWYSDFGFFIFPCETAYL</sequence>